<keyword evidence="3" id="KW-1185">Reference proteome</keyword>
<dbReference type="PANTHER" id="PTHR43312">
    <property type="entry name" value="D-THREO-ALDOSE 1-DEHYDROGENASE"/>
    <property type="match status" value="1"/>
</dbReference>
<dbReference type="InterPro" id="IPR036812">
    <property type="entry name" value="NAD(P)_OxRdtase_dom_sf"/>
</dbReference>
<feature type="domain" description="NADP-dependent oxidoreductase" evidence="1">
    <location>
        <begin position="46"/>
        <end position="291"/>
    </location>
</feature>
<protein>
    <submittedName>
        <fullName evidence="2">Aldo/keto reductase</fullName>
    </submittedName>
</protein>
<dbReference type="Pfam" id="PF00248">
    <property type="entry name" value="Aldo_ket_red"/>
    <property type="match status" value="1"/>
</dbReference>
<reference evidence="2" key="1">
    <citation type="submission" date="2021-02" db="EMBL/GenBank/DDBJ databases">
        <title>Fulvivirga sp. S481 isolated from sea water.</title>
        <authorList>
            <person name="Bae S.S."/>
            <person name="Baek K."/>
        </authorList>
    </citation>
    <scope>NUCLEOTIDE SEQUENCE</scope>
    <source>
        <strain evidence="2">S481</strain>
    </source>
</reference>
<dbReference type="Gene3D" id="3.20.20.100">
    <property type="entry name" value="NADP-dependent oxidoreductase domain"/>
    <property type="match status" value="1"/>
</dbReference>
<dbReference type="EMBL" id="CP070608">
    <property type="protein sequence ID" value="QSE97328.1"/>
    <property type="molecule type" value="Genomic_DNA"/>
</dbReference>
<sequence>MDRRNAVKLISAAGAGLSLGFKSFDLDTSNIRARAIGTTNEMLPVVGLGTWQTFDVGSNSTERDALTQVLRELRNYGGSVVDSSPMYGRSEEVVGELSAKLGITNELFMATKVWTSGKQSGINQMNQSMQLMKKPKMDLMQIHNLLDWQTHIKTLKDWKEQGRIRYIGITHYVSSAFSKMESIMKSEPIDFIQLNYSIDSREAENSILPLAKERGISVLINRPYGGGSLFHKVKGKQVPDWAQEFDCDSWGQFFLKYLLSNEAVTCAIPGTSKPHHMVDNLKAGLGRLPSAKMRGRMIELVGSL</sequence>
<dbReference type="PANTHER" id="PTHR43312:SF1">
    <property type="entry name" value="NADP-DEPENDENT OXIDOREDUCTASE DOMAIN-CONTAINING PROTEIN"/>
    <property type="match status" value="1"/>
</dbReference>
<evidence type="ECO:0000313" key="2">
    <source>
        <dbReference type="EMBL" id="QSE97328.1"/>
    </source>
</evidence>
<accession>A0A974WGN3</accession>
<dbReference type="Proteomes" id="UP000662783">
    <property type="component" value="Chromosome"/>
</dbReference>
<dbReference type="AlphaFoldDB" id="A0A974WGN3"/>
<proteinExistence type="predicted"/>
<evidence type="ECO:0000313" key="3">
    <source>
        <dbReference type="Proteomes" id="UP000662783"/>
    </source>
</evidence>
<dbReference type="SUPFAM" id="SSF51430">
    <property type="entry name" value="NAD(P)-linked oxidoreductase"/>
    <property type="match status" value="1"/>
</dbReference>
<name>A0A974WGN3_9BACT</name>
<dbReference type="KEGG" id="fuv:JR347_17360"/>
<evidence type="ECO:0000259" key="1">
    <source>
        <dbReference type="Pfam" id="PF00248"/>
    </source>
</evidence>
<organism evidence="2 3">
    <name type="scientific">Fulvivirga lutea</name>
    <dbReference type="NCBI Taxonomy" id="2810512"/>
    <lineage>
        <taxon>Bacteria</taxon>
        <taxon>Pseudomonadati</taxon>
        <taxon>Bacteroidota</taxon>
        <taxon>Cytophagia</taxon>
        <taxon>Cytophagales</taxon>
        <taxon>Fulvivirgaceae</taxon>
        <taxon>Fulvivirga</taxon>
    </lineage>
</organism>
<dbReference type="CDD" id="cd19095">
    <property type="entry name" value="AKR_PA4992-like"/>
    <property type="match status" value="1"/>
</dbReference>
<dbReference type="InterPro" id="IPR023210">
    <property type="entry name" value="NADP_OxRdtase_dom"/>
</dbReference>
<dbReference type="RefSeq" id="WP_205721839.1">
    <property type="nucleotide sequence ID" value="NZ_CP070608.1"/>
</dbReference>
<dbReference type="InterPro" id="IPR053135">
    <property type="entry name" value="AKR2_Oxidoreductase"/>
</dbReference>
<gene>
    <name evidence="2" type="ORF">JR347_17360</name>
</gene>